<dbReference type="EMBL" id="BPVZ01000077">
    <property type="protein sequence ID" value="GKV27760.1"/>
    <property type="molecule type" value="Genomic_DNA"/>
</dbReference>
<feature type="compositionally biased region" description="Basic and acidic residues" evidence="1">
    <location>
        <begin position="72"/>
        <end position="94"/>
    </location>
</feature>
<evidence type="ECO:0000313" key="2">
    <source>
        <dbReference type="EMBL" id="GKV27760.1"/>
    </source>
</evidence>
<name>A0AAV5KSZ9_9ROSI</name>
<organism evidence="2 3">
    <name type="scientific">Rubroshorea leprosula</name>
    <dbReference type="NCBI Taxonomy" id="152421"/>
    <lineage>
        <taxon>Eukaryota</taxon>
        <taxon>Viridiplantae</taxon>
        <taxon>Streptophyta</taxon>
        <taxon>Embryophyta</taxon>
        <taxon>Tracheophyta</taxon>
        <taxon>Spermatophyta</taxon>
        <taxon>Magnoliopsida</taxon>
        <taxon>eudicotyledons</taxon>
        <taxon>Gunneridae</taxon>
        <taxon>Pentapetalae</taxon>
        <taxon>rosids</taxon>
        <taxon>malvids</taxon>
        <taxon>Malvales</taxon>
        <taxon>Dipterocarpaceae</taxon>
        <taxon>Rubroshorea</taxon>
    </lineage>
</organism>
<feature type="compositionally biased region" description="Basic and acidic residues" evidence="1">
    <location>
        <begin position="103"/>
        <end position="125"/>
    </location>
</feature>
<dbReference type="AlphaFoldDB" id="A0AAV5KSZ9"/>
<keyword evidence="3" id="KW-1185">Reference proteome</keyword>
<proteinExistence type="predicted"/>
<dbReference type="Proteomes" id="UP001054252">
    <property type="component" value="Unassembled WGS sequence"/>
</dbReference>
<sequence>MEPKIAHGVKPNTQNRSYVDVVKGLRGEQNRKIWQEKGTGENWSGMEYKVKPKEYAWLEGSYEEYESWSTVSDKEDHEFEDTEGWKQDTGRTIDEEKEEDDVASCRKESNGKIHSQDSKESEKTVEAMPDSLQQIQIVNDGEHREETEKATQRSGNVKLGVSIDTEKEIQLGLVGHIIRKQVEKANNKGGCSDGEESIIMGQAQESFVGTSLCNDTMKAKIGKLKKTMVSSDEETRDSLWKDLEINEGYLED</sequence>
<comment type="caution">
    <text evidence="2">The sequence shown here is derived from an EMBL/GenBank/DDBJ whole genome shotgun (WGS) entry which is preliminary data.</text>
</comment>
<accession>A0AAV5KSZ9</accession>
<reference evidence="2 3" key="1">
    <citation type="journal article" date="2021" name="Commun. Biol.">
        <title>The genome of Shorea leprosula (Dipterocarpaceae) highlights the ecological relevance of drought in aseasonal tropical rainforests.</title>
        <authorList>
            <person name="Ng K.K.S."/>
            <person name="Kobayashi M.J."/>
            <person name="Fawcett J.A."/>
            <person name="Hatakeyama M."/>
            <person name="Paape T."/>
            <person name="Ng C.H."/>
            <person name="Ang C.C."/>
            <person name="Tnah L.H."/>
            <person name="Lee C.T."/>
            <person name="Nishiyama T."/>
            <person name="Sese J."/>
            <person name="O'Brien M.J."/>
            <person name="Copetti D."/>
            <person name="Mohd Noor M.I."/>
            <person name="Ong R.C."/>
            <person name="Putra M."/>
            <person name="Sireger I.Z."/>
            <person name="Indrioko S."/>
            <person name="Kosugi Y."/>
            <person name="Izuno A."/>
            <person name="Isagi Y."/>
            <person name="Lee S.L."/>
            <person name="Shimizu K.K."/>
        </authorList>
    </citation>
    <scope>NUCLEOTIDE SEQUENCE [LARGE SCALE GENOMIC DNA]</scope>
    <source>
        <strain evidence="2">214</strain>
    </source>
</reference>
<evidence type="ECO:0000313" key="3">
    <source>
        <dbReference type="Proteomes" id="UP001054252"/>
    </source>
</evidence>
<gene>
    <name evidence="2" type="ORF">SLEP1_g36896</name>
</gene>
<evidence type="ECO:0000256" key="1">
    <source>
        <dbReference type="SAM" id="MobiDB-lite"/>
    </source>
</evidence>
<protein>
    <submittedName>
        <fullName evidence="2">Uncharacterized protein</fullName>
    </submittedName>
</protein>
<feature type="region of interest" description="Disordered" evidence="1">
    <location>
        <begin position="72"/>
        <end position="127"/>
    </location>
</feature>